<feature type="domain" description="HTH lysR-type" evidence="5">
    <location>
        <begin position="1"/>
        <end position="58"/>
    </location>
</feature>
<dbReference type="EMBL" id="JARXIC010000017">
    <property type="protein sequence ID" value="MDQ8195057.1"/>
    <property type="molecule type" value="Genomic_DNA"/>
</dbReference>
<dbReference type="RefSeq" id="WP_308985516.1">
    <property type="nucleotide sequence ID" value="NZ_JARXIC010000017.1"/>
</dbReference>
<comment type="similarity">
    <text evidence="1">Belongs to the LysR transcriptional regulatory family.</text>
</comment>
<name>A0ABU1AJR7_9BACT</name>
<dbReference type="PANTHER" id="PTHR30346">
    <property type="entry name" value="TRANSCRIPTIONAL DUAL REGULATOR HCAR-RELATED"/>
    <property type="match status" value="1"/>
</dbReference>
<dbReference type="CDD" id="cd08414">
    <property type="entry name" value="PBP2_LTTR_aromatics_like"/>
    <property type="match status" value="1"/>
</dbReference>
<dbReference type="PANTHER" id="PTHR30346:SF28">
    <property type="entry name" value="HTH-TYPE TRANSCRIPTIONAL REGULATOR CYNR"/>
    <property type="match status" value="1"/>
</dbReference>
<dbReference type="InterPro" id="IPR000847">
    <property type="entry name" value="LysR_HTH_N"/>
</dbReference>
<evidence type="ECO:0000256" key="2">
    <source>
        <dbReference type="ARBA" id="ARBA00023015"/>
    </source>
</evidence>
<evidence type="ECO:0000313" key="7">
    <source>
        <dbReference type="Proteomes" id="UP001243717"/>
    </source>
</evidence>
<dbReference type="SUPFAM" id="SSF53850">
    <property type="entry name" value="Periplasmic binding protein-like II"/>
    <property type="match status" value="1"/>
</dbReference>
<reference evidence="6 7" key="1">
    <citation type="submission" date="2023-04" db="EMBL/GenBank/DDBJ databases">
        <title>A novel bacteria isolated from coastal sediment.</title>
        <authorList>
            <person name="Liu X.-J."/>
            <person name="Du Z.-J."/>
        </authorList>
    </citation>
    <scope>NUCLEOTIDE SEQUENCE [LARGE SCALE GENOMIC DNA]</scope>
    <source>
        <strain evidence="6 7">SDUM461004</strain>
    </source>
</reference>
<comment type="caution">
    <text evidence="6">The sequence shown here is derived from an EMBL/GenBank/DDBJ whole genome shotgun (WGS) entry which is preliminary data.</text>
</comment>
<sequence length="299" mass="32811">MELRLLRTFVAVAELKNFSAAARELNTVQPAVSRQIADLEDELGVSLFWRSTREVKVTAAGEMLWGEAVALLAHEQRAKALVQRAARGEVGRLRIAYMGSACAHFIPQLVRAYTKAFPEVQVSLVEMTVQQQLDAFNADLIDIGFSRPLPQAARQGFAVEQVYVDTLMAVLPAEHRLAGGTELALGRLIEEPFVLFQRSQAMGLFDQIISACEREGLAPRIVSEPESMQMLVTEVAAGLGVSIVPSCVRRLFTAGCVFIPLRPQNLSIATELHYRAEAPQPAVEAFVALTLQARQDIEA</sequence>
<keyword evidence="3" id="KW-0238">DNA-binding</keyword>
<dbReference type="PROSITE" id="PS50931">
    <property type="entry name" value="HTH_LYSR"/>
    <property type="match status" value="1"/>
</dbReference>
<keyword evidence="7" id="KW-1185">Reference proteome</keyword>
<dbReference type="Gene3D" id="3.40.190.10">
    <property type="entry name" value="Periplasmic binding protein-like II"/>
    <property type="match status" value="2"/>
</dbReference>
<evidence type="ECO:0000259" key="5">
    <source>
        <dbReference type="PROSITE" id="PS50931"/>
    </source>
</evidence>
<dbReference type="Pfam" id="PF03466">
    <property type="entry name" value="LysR_substrate"/>
    <property type="match status" value="1"/>
</dbReference>
<dbReference type="InterPro" id="IPR036390">
    <property type="entry name" value="WH_DNA-bd_sf"/>
</dbReference>
<evidence type="ECO:0000256" key="1">
    <source>
        <dbReference type="ARBA" id="ARBA00009437"/>
    </source>
</evidence>
<accession>A0ABU1AJR7</accession>
<keyword evidence="2" id="KW-0805">Transcription regulation</keyword>
<organism evidence="6 7">
    <name type="scientific">Thalassobacterium sedimentorum</name>
    <dbReference type="NCBI Taxonomy" id="3041258"/>
    <lineage>
        <taxon>Bacteria</taxon>
        <taxon>Pseudomonadati</taxon>
        <taxon>Verrucomicrobiota</taxon>
        <taxon>Opitutia</taxon>
        <taxon>Puniceicoccales</taxon>
        <taxon>Coraliomargaritaceae</taxon>
        <taxon>Thalassobacterium</taxon>
    </lineage>
</organism>
<dbReference type="Proteomes" id="UP001243717">
    <property type="component" value="Unassembled WGS sequence"/>
</dbReference>
<evidence type="ECO:0000256" key="3">
    <source>
        <dbReference type="ARBA" id="ARBA00023125"/>
    </source>
</evidence>
<keyword evidence="4" id="KW-0804">Transcription</keyword>
<dbReference type="Pfam" id="PF00126">
    <property type="entry name" value="HTH_1"/>
    <property type="match status" value="1"/>
</dbReference>
<dbReference type="InterPro" id="IPR036388">
    <property type="entry name" value="WH-like_DNA-bd_sf"/>
</dbReference>
<evidence type="ECO:0000313" key="6">
    <source>
        <dbReference type="EMBL" id="MDQ8195057.1"/>
    </source>
</evidence>
<dbReference type="InterPro" id="IPR005119">
    <property type="entry name" value="LysR_subst-bd"/>
</dbReference>
<evidence type="ECO:0000256" key="4">
    <source>
        <dbReference type="ARBA" id="ARBA00023163"/>
    </source>
</evidence>
<dbReference type="PRINTS" id="PR00039">
    <property type="entry name" value="HTHLYSR"/>
</dbReference>
<gene>
    <name evidence="6" type="ORF">QEH59_11515</name>
</gene>
<protein>
    <submittedName>
        <fullName evidence="6">LysR family transcriptional regulator</fullName>
    </submittedName>
</protein>
<proteinExistence type="inferred from homology"/>
<dbReference type="Gene3D" id="1.10.10.10">
    <property type="entry name" value="Winged helix-like DNA-binding domain superfamily/Winged helix DNA-binding domain"/>
    <property type="match status" value="1"/>
</dbReference>
<dbReference type="SUPFAM" id="SSF46785">
    <property type="entry name" value="Winged helix' DNA-binding domain"/>
    <property type="match status" value="1"/>
</dbReference>